<organism evidence="1 2">
    <name type="scientific">Emydomyces testavorans</name>
    <dbReference type="NCBI Taxonomy" id="2070801"/>
    <lineage>
        <taxon>Eukaryota</taxon>
        <taxon>Fungi</taxon>
        <taxon>Dikarya</taxon>
        <taxon>Ascomycota</taxon>
        <taxon>Pezizomycotina</taxon>
        <taxon>Eurotiomycetes</taxon>
        <taxon>Eurotiomycetidae</taxon>
        <taxon>Onygenales</taxon>
        <taxon>Nannizziopsiaceae</taxon>
        <taxon>Emydomyces</taxon>
    </lineage>
</organism>
<proteinExistence type="predicted"/>
<dbReference type="GO" id="GO:0005737">
    <property type="term" value="C:cytoplasm"/>
    <property type="evidence" value="ECO:0007669"/>
    <property type="project" value="TreeGrafter"/>
</dbReference>
<dbReference type="PANTHER" id="PTHR28086:SF1">
    <property type="entry name" value="CU(2+) SUPPRESSING AND BLEOMYCIN SENSITIVE PROTEIN 1"/>
    <property type="match status" value="1"/>
</dbReference>
<dbReference type="AlphaFoldDB" id="A0AAF0DBX5"/>
<name>A0AAF0DBX5_9EURO</name>
<dbReference type="Proteomes" id="UP001219355">
    <property type="component" value="Chromosome 1"/>
</dbReference>
<dbReference type="InterPro" id="IPR018810">
    <property type="entry name" value="UPF0662"/>
</dbReference>
<dbReference type="GO" id="GO:0005634">
    <property type="term" value="C:nucleus"/>
    <property type="evidence" value="ECO:0007669"/>
    <property type="project" value="TreeGrafter"/>
</dbReference>
<evidence type="ECO:0000313" key="2">
    <source>
        <dbReference type="Proteomes" id="UP001219355"/>
    </source>
</evidence>
<reference evidence="1" key="1">
    <citation type="submission" date="2023-03" db="EMBL/GenBank/DDBJ databases">
        <title>Emydomyces testavorans Genome Sequence.</title>
        <authorList>
            <person name="Hoyer L."/>
        </authorList>
    </citation>
    <scope>NUCLEOTIDE SEQUENCE</scope>
    <source>
        <strain evidence="1">16-2883</strain>
    </source>
</reference>
<gene>
    <name evidence="1" type="ORF">PRK78_000844</name>
</gene>
<dbReference type="PANTHER" id="PTHR28086">
    <property type="entry name" value="UPF0662 PROTEIN YPL260W"/>
    <property type="match status" value="1"/>
</dbReference>
<dbReference type="EMBL" id="CP120627">
    <property type="protein sequence ID" value="WEW55413.1"/>
    <property type="molecule type" value="Genomic_DNA"/>
</dbReference>
<accession>A0AAF0DBX5</accession>
<evidence type="ECO:0000313" key="1">
    <source>
        <dbReference type="EMBL" id="WEW55413.1"/>
    </source>
</evidence>
<keyword evidence="2" id="KW-1185">Reference proteome</keyword>
<sequence>MDSPQVVAPLDSREQPILDQLLVVRDALLLLKQDKSTYIKSQDVIPYYDRVIEQVQLLNNVRAEGVAERERNRGWRKQSLYILGNNEAPAA</sequence>
<protein>
    <submittedName>
        <fullName evidence="1">Uncharacterized protein</fullName>
    </submittedName>
</protein>